<dbReference type="EMBL" id="JACHIV010000001">
    <property type="protein sequence ID" value="MBB5072267.1"/>
    <property type="molecule type" value="Genomic_DNA"/>
</dbReference>
<name>A0A840NVW2_9PSEU</name>
<accession>A0A840NVW2</accession>
<dbReference type="AlphaFoldDB" id="A0A840NVW2"/>
<evidence type="ECO:0000313" key="1">
    <source>
        <dbReference type="EMBL" id="MBB5072267.1"/>
    </source>
</evidence>
<organism evidence="1 2">
    <name type="scientific">Saccharopolyspora gloriosae</name>
    <dbReference type="NCBI Taxonomy" id="455344"/>
    <lineage>
        <taxon>Bacteria</taxon>
        <taxon>Bacillati</taxon>
        <taxon>Actinomycetota</taxon>
        <taxon>Actinomycetes</taxon>
        <taxon>Pseudonocardiales</taxon>
        <taxon>Pseudonocardiaceae</taxon>
        <taxon>Saccharopolyspora</taxon>
    </lineage>
</organism>
<comment type="caution">
    <text evidence="1">The sequence shown here is derived from an EMBL/GenBank/DDBJ whole genome shotgun (WGS) entry which is preliminary data.</text>
</comment>
<dbReference type="Proteomes" id="UP000580474">
    <property type="component" value="Unassembled WGS sequence"/>
</dbReference>
<keyword evidence="2" id="KW-1185">Reference proteome</keyword>
<sequence length="73" mass="8064">MLRSPKHGYAAEARLRRRARWLARHGGFGDRRVRSLRGSLFAGLYRSVVRAGLRWEPAGGGLLGGALLCGFGW</sequence>
<gene>
    <name evidence="1" type="ORF">BJ969_005355</name>
</gene>
<evidence type="ECO:0000313" key="2">
    <source>
        <dbReference type="Proteomes" id="UP000580474"/>
    </source>
</evidence>
<proteinExistence type="predicted"/>
<reference evidence="1 2" key="1">
    <citation type="submission" date="2020-08" db="EMBL/GenBank/DDBJ databases">
        <title>Sequencing the genomes of 1000 actinobacteria strains.</title>
        <authorList>
            <person name="Klenk H.-P."/>
        </authorList>
    </citation>
    <scope>NUCLEOTIDE SEQUENCE [LARGE SCALE GENOMIC DNA]</scope>
    <source>
        <strain evidence="1 2">DSM 45582</strain>
    </source>
</reference>
<protein>
    <submittedName>
        <fullName evidence="1">Uncharacterized protein</fullName>
    </submittedName>
</protein>